<accession>D9SUM1</accession>
<reference evidence="10 11" key="1">
    <citation type="submission" date="2010-08" db="EMBL/GenBank/DDBJ databases">
        <title>Complete sequence of Clostridium cellulovorans 743B.</title>
        <authorList>
            <consortium name="US DOE Joint Genome Institute"/>
            <person name="Lucas S."/>
            <person name="Copeland A."/>
            <person name="Lapidus A."/>
            <person name="Cheng J.-F."/>
            <person name="Bruce D."/>
            <person name="Goodwin L."/>
            <person name="Pitluck S."/>
            <person name="Chertkov O."/>
            <person name="Detter J.C."/>
            <person name="Han C."/>
            <person name="Tapia R."/>
            <person name="Land M."/>
            <person name="Hauser L."/>
            <person name="Chang Y.-J."/>
            <person name="Jeffries C."/>
            <person name="Kyrpides N."/>
            <person name="Ivanova N."/>
            <person name="Mikhailova N."/>
            <person name="Hemme C.L."/>
            <person name="Woyke T."/>
        </authorList>
    </citation>
    <scope>NUCLEOTIDE SEQUENCE [LARGE SCALE GENOMIC DNA]</scope>
    <source>
        <strain evidence="11">ATCC 35296 / DSM 3052 / OCM 3 / 743B</strain>
    </source>
</reference>
<keyword evidence="2" id="KW-1003">Cell membrane</keyword>
<evidence type="ECO:0000259" key="9">
    <source>
        <dbReference type="Pfam" id="PF12704"/>
    </source>
</evidence>
<feature type="transmembrane region" description="Helical" evidence="7">
    <location>
        <begin position="308"/>
        <end position="328"/>
    </location>
</feature>
<feature type="transmembrane region" description="Helical" evidence="7">
    <location>
        <begin position="484"/>
        <end position="507"/>
    </location>
</feature>
<feature type="transmembrane region" description="Helical" evidence="7">
    <location>
        <begin position="857"/>
        <end position="874"/>
    </location>
</feature>
<dbReference type="GO" id="GO:0022857">
    <property type="term" value="F:transmembrane transporter activity"/>
    <property type="evidence" value="ECO:0007669"/>
    <property type="project" value="TreeGrafter"/>
</dbReference>
<dbReference type="eggNOG" id="COG4591">
    <property type="taxonomic scope" value="Bacteria"/>
</dbReference>
<dbReference type="GO" id="GO:0005886">
    <property type="term" value="C:plasma membrane"/>
    <property type="evidence" value="ECO:0007669"/>
    <property type="project" value="UniProtKB-SubCell"/>
</dbReference>
<dbReference type="EMBL" id="CP002160">
    <property type="protein sequence ID" value="ADL50926.1"/>
    <property type="molecule type" value="Genomic_DNA"/>
</dbReference>
<evidence type="ECO:0000256" key="1">
    <source>
        <dbReference type="ARBA" id="ARBA00004651"/>
    </source>
</evidence>
<dbReference type="AlphaFoldDB" id="D9SUM1"/>
<comment type="similarity">
    <text evidence="6">Belongs to the ABC-4 integral membrane protein family.</text>
</comment>
<keyword evidence="5 7" id="KW-0472">Membrane</keyword>
<dbReference type="KEGG" id="ccb:Clocel_1170"/>
<evidence type="ECO:0000259" key="8">
    <source>
        <dbReference type="Pfam" id="PF02687"/>
    </source>
</evidence>
<evidence type="ECO:0000313" key="11">
    <source>
        <dbReference type="Proteomes" id="UP000002730"/>
    </source>
</evidence>
<feature type="transmembrane region" description="Helical" evidence="7">
    <location>
        <begin position="363"/>
        <end position="390"/>
    </location>
</feature>
<dbReference type="OrthoDB" id="9793166at2"/>
<proteinExistence type="inferred from homology"/>
<dbReference type="InterPro" id="IPR025857">
    <property type="entry name" value="MacB_PCD"/>
</dbReference>
<evidence type="ECO:0000256" key="3">
    <source>
        <dbReference type="ARBA" id="ARBA00022692"/>
    </source>
</evidence>
<gene>
    <name evidence="10" type="ordered locus">Clocel_1170</name>
</gene>
<evidence type="ECO:0008006" key="12">
    <source>
        <dbReference type="Google" id="ProtNLM"/>
    </source>
</evidence>
<dbReference type="HOGENOM" id="CLU_010964_2_1_9"/>
<feature type="transmembrane region" description="Helical" evidence="7">
    <location>
        <begin position="20"/>
        <end position="43"/>
    </location>
</feature>
<feature type="transmembrane region" description="Helical" evidence="7">
    <location>
        <begin position="759"/>
        <end position="781"/>
    </location>
</feature>
<evidence type="ECO:0000256" key="7">
    <source>
        <dbReference type="SAM" id="Phobius"/>
    </source>
</evidence>
<dbReference type="eggNOG" id="COG0577">
    <property type="taxonomic scope" value="Bacteria"/>
</dbReference>
<evidence type="ECO:0000256" key="4">
    <source>
        <dbReference type="ARBA" id="ARBA00022989"/>
    </source>
</evidence>
<organism evidence="10 11">
    <name type="scientific">Clostridium cellulovorans (strain ATCC 35296 / DSM 3052 / OCM 3 / 743B)</name>
    <dbReference type="NCBI Taxonomy" id="573061"/>
    <lineage>
        <taxon>Bacteria</taxon>
        <taxon>Bacillati</taxon>
        <taxon>Bacillota</taxon>
        <taxon>Clostridia</taxon>
        <taxon>Eubacteriales</taxon>
        <taxon>Clostridiaceae</taxon>
        <taxon>Clostridium</taxon>
    </lineage>
</organism>
<dbReference type="Proteomes" id="UP000002730">
    <property type="component" value="Chromosome"/>
</dbReference>
<comment type="subcellular location">
    <subcellularLocation>
        <location evidence="1">Cell membrane</location>
        <topology evidence="1">Multi-pass membrane protein</topology>
    </subcellularLocation>
</comment>
<evidence type="ECO:0000313" key="10">
    <source>
        <dbReference type="EMBL" id="ADL50926.1"/>
    </source>
</evidence>
<dbReference type="STRING" id="573061.Clocel_1170"/>
<feature type="transmembrane region" description="Helical" evidence="7">
    <location>
        <begin position="402"/>
        <end position="425"/>
    </location>
</feature>
<evidence type="ECO:0000256" key="5">
    <source>
        <dbReference type="ARBA" id="ARBA00023136"/>
    </source>
</evidence>
<feature type="domain" description="ABC3 transporter permease C-terminal" evidence="8">
    <location>
        <begin position="768"/>
        <end position="879"/>
    </location>
</feature>
<dbReference type="PANTHER" id="PTHR30572">
    <property type="entry name" value="MEMBRANE COMPONENT OF TRANSPORTER-RELATED"/>
    <property type="match status" value="1"/>
</dbReference>
<dbReference type="RefSeq" id="WP_010076220.1">
    <property type="nucleotide sequence ID" value="NC_014393.1"/>
</dbReference>
<feature type="domain" description="ABC3 transporter permease C-terminal" evidence="8">
    <location>
        <begin position="313"/>
        <end position="436"/>
    </location>
</feature>
<sequence>MKNYSEITKKYLKFQKSRTLLSIIGIILSVTLITSVGTLAVSIRDKMIRETKQEYGDYHVAFNGISGNAANKVMNNFEVLNYGIISRENFAIINKTSEKEMSENRWAAPYRYLNIKGYDKNAMAMLKVEAKYGRLPENSREIALDQWILEYMENKPQIGSKIKLTVGKRINTENGKEIAVNTLGDVDWSAEERFQVEAEKEYTVVGFLENKGIFQSDAFIAKAITFDDYKSISDDKKYFLYLQMKSMNNIEMKAEKIAAGINISDVTSEKAGKLEAPNFGTNDFNIQYNNSLLSLYGKSIYEGVNSSMFWGFIIAFALIVICTIAIIYNSFNISVLERISQYGTLRCVGASEKQIRKIVYKEAFFLSAIGIPIGLSLGTLVMKFIFYIIGFLSLGSFYDIRMVISPLVIILSGILGVFTVFISAVGPANQAAKVSPLEAVKNSGSTKVEKIKKIKKSLFVKYIFGIEGQFANRNIRRNKTRFRITVFSMIISIVLYIVTSGIMGYAFKTGLAEVGKSYTYHFYNTYGFYDNQQSNGIDKSIYLNIKNFNSVEKSYPLYISDSTILLPTEKVTHKYYELRKDNFVVKEGNAYRIGGNSFVSYGDEGLEELKKNLSVGTTDKDVLNKEKGVVLVNTSKIYGEKGNSVVTDVTNYKVGDEIEIKIESAGDNKYKKVKIVGIADKSILTDKYNENAGLIMITTPEVYKDVTGKDNISHIFVVAKPEVSHTEITEYFKEMQRNNAAYGYTDNEKASKENKDTKMILSILLYGFIFVVAFIGCLNISNTISTNLILRIKEFAVLKAIGMTQEAIRKMILLEGLLYGLVSALYGTIIGTIVYYIVFKILAGVSEIPWTMPWKDIIVAAVSSILITAIWSLLSMRKVNFGIIADDLRKEN</sequence>
<feature type="domain" description="MacB-like periplasmic core" evidence="9">
    <location>
        <begin position="19"/>
        <end position="257"/>
    </location>
</feature>
<evidence type="ECO:0000256" key="2">
    <source>
        <dbReference type="ARBA" id="ARBA00022475"/>
    </source>
</evidence>
<keyword evidence="3 7" id="KW-0812">Transmembrane</keyword>
<dbReference type="PANTHER" id="PTHR30572:SF4">
    <property type="entry name" value="ABC TRANSPORTER PERMEASE YTRF"/>
    <property type="match status" value="1"/>
</dbReference>
<name>D9SUM1_CLOC7</name>
<dbReference type="Pfam" id="PF02687">
    <property type="entry name" value="FtsX"/>
    <property type="match status" value="2"/>
</dbReference>
<keyword evidence="11" id="KW-1185">Reference proteome</keyword>
<keyword evidence="4 7" id="KW-1133">Transmembrane helix</keyword>
<evidence type="ECO:0000256" key="6">
    <source>
        <dbReference type="ARBA" id="ARBA00038076"/>
    </source>
</evidence>
<dbReference type="InterPro" id="IPR003838">
    <property type="entry name" value="ABC3_permease_C"/>
</dbReference>
<dbReference type="Pfam" id="PF12704">
    <property type="entry name" value="MacB_PCD"/>
    <property type="match status" value="1"/>
</dbReference>
<feature type="transmembrane region" description="Helical" evidence="7">
    <location>
        <begin position="817"/>
        <end position="837"/>
    </location>
</feature>
<dbReference type="InterPro" id="IPR050250">
    <property type="entry name" value="Macrolide_Exporter_MacB"/>
</dbReference>
<protein>
    <recommendedName>
        <fullName evidence="12">ABC3 transporter permease protein domain-containing protein</fullName>
    </recommendedName>
</protein>